<keyword evidence="4 7" id="KW-0436">Ligase</keyword>
<feature type="binding site" evidence="7">
    <location>
        <begin position="118"/>
        <end position="124"/>
    </location>
    <ligand>
        <name>ATP</name>
        <dbReference type="ChEBI" id="CHEBI:30616"/>
    </ligand>
</feature>
<comment type="function">
    <text evidence="7">Cell wall formation. Catalyzes the addition of glutamate to the nucleotide precursor UDP-N-acetylmuramoyl-L-alanine (UMA).</text>
</comment>
<comment type="subcellular location">
    <subcellularLocation>
        <location evidence="1 7">Cytoplasm</location>
    </subcellularLocation>
</comment>
<protein>
    <recommendedName>
        <fullName evidence="7">UDP-N-acetylmuramoylalanine--D-glutamate ligase</fullName>
        <ecNumber evidence="7">6.3.2.9</ecNumber>
    </recommendedName>
    <alternativeName>
        <fullName evidence="7">D-glutamic acid-adding enzyme</fullName>
    </alternativeName>
    <alternativeName>
        <fullName evidence="7">UDP-N-acetylmuramoyl-L-alanyl-D-glutamate synthetase</fullName>
    </alternativeName>
</protein>
<dbReference type="GO" id="GO:0051301">
    <property type="term" value="P:cell division"/>
    <property type="evidence" value="ECO:0007669"/>
    <property type="project" value="UniProtKB-KW"/>
</dbReference>
<evidence type="ECO:0000256" key="1">
    <source>
        <dbReference type="ARBA" id="ARBA00004496"/>
    </source>
</evidence>
<keyword evidence="3 7" id="KW-0963">Cytoplasm</keyword>
<dbReference type="Gene3D" id="3.90.190.20">
    <property type="entry name" value="Mur ligase, C-terminal domain"/>
    <property type="match status" value="1"/>
</dbReference>
<dbReference type="GO" id="GO:0008360">
    <property type="term" value="P:regulation of cell shape"/>
    <property type="evidence" value="ECO:0007669"/>
    <property type="project" value="UniProtKB-KW"/>
</dbReference>
<comment type="caution">
    <text evidence="9">The sequence shown here is derived from an EMBL/GenBank/DDBJ whole genome shotgun (WGS) entry which is preliminary data.</text>
</comment>
<dbReference type="EC" id="6.3.2.9" evidence="7"/>
<dbReference type="GO" id="GO:0005524">
    <property type="term" value="F:ATP binding"/>
    <property type="evidence" value="ECO:0007669"/>
    <property type="project" value="UniProtKB-UniRule"/>
</dbReference>
<dbReference type="GO" id="GO:0071555">
    <property type="term" value="P:cell wall organization"/>
    <property type="evidence" value="ECO:0007669"/>
    <property type="project" value="UniProtKB-KW"/>
</dbReference>
<dbReference type="InterPro" id="IPR036565">
    <property type="entry name" value="Mur-like_cat_sf"/>
</dbReference>
<comment type="pathway">
    <text evidence="2 7">Cell wall biogenesis; peptidoglycan biosynthesis.</text>
</comment>
<keyword evidence="5 7" id="KW-0547">Nucleotide-binding</keyword>
<evidence type="ECO:0000256" key="3">
    <source>
        <dbReference type="ARBA" id="ARBA00022490"/>
    </source>
</evidence>
<dbReference type="Proteomes" id="UP000178085">
    <property type="component" value="Unassembled WGS sequence"/>
</dbReference>
<organism evidence="9 10">
    <name type="scientific">candidate division Kazan bacterium RIFCSPLOWO2_01_FULL_45_19</name>
    <dbReference type="NCBI Taxonomy" id="1798538"/>
    <lineage>
        <taxon>Bacteria</taxon>
        <taxon>Bacteria division Kazan-3B-28</taxon>
    </lineage>
</organism>
<evidence type="ECO:0000256" key="7">
    <source>
        <dbReference type="HAMAP-Rule" id="MF_00639"/>
    </source>
</evidence>
<feature type="domain" description="Mur ligase central" evidence="8">
    <location>
        <begin position="116"/>
        <end position="312"/>
    </location>
</feature>
<dbReference type="GO" id="GO:0009252">
    <property type="term" value="P:peptidoglycan biosynthetic process"/>
    <property type="evidence" value="ECO:0007669"/>
    <property type="project" value="UniProtKB-UniRule"/>
</dbReference>
<dbReference type="GO" id="GO:0005737">
    <property type="term" value="C:cytoplasm"/>
    <property type="evidence" value="ECO:0007669"/>
    <property type="project" value="UniProtKB-SubCell"/>
</dbReference>
<evidence type="ECO:0000259" key="8">
    <source>
        <dbReference type="Pfam" id="PF08245"/>
    </source>
</evidence>
<dbReference type="GO" id="GO:0008764">
    <property type="term" value="F:UDP-N-acetylmuramoylalanine-D-glutamate ligase activity"/>
    <property type="evidence" value="ECO:0007669"/>
    <property type="project" value="UniProtKB-UniRule"/>
</dbReference>
<dbReference type="Gene3D" id="3.40.50.720">
    <property type="entry name" value="NAD(P)-binding Rossmann-like Domain"/>
    <property type="match status" value="1"/>
</dbReference>
<evidence type="ECO:0000256" key="5">
    <source>
        <dbReference type="ARBA" id="ARBA00022741"/>
    </source>
</evidence>
<dbReference type="InterPro" id="IPR005762">
    <property type="entry name" value="MurD"/>
</dbReference>
<keyword evidence="7" id="KW-0133">Cell shape</keyword>
<evidence type="ECO:0000256" key="2">
    <source>
        <dbReference type="ARBA" id="ARBA00004752"/>
    </source>
</evidence>
<dbReference type="SUPFAM" id="SSF53244">
    <property type="entry name" value="MurD-like peptide ligases, peptide-binding domain"/>
    <property type="match status" value="1"/>
</dbReference>
<keyword evidence="7" id="KW-0131">Cell cycle</keyword>
<dbReference type="Pfam" id="PF21799">
    <property type="entry name" value="MurD-like_N"/>
    <property type="match status" value="1"/>
</dbReference>
<keyword evidence="7" id="KW-0961">Cell wall biogenesis/degradation</keyword>
<dbReference type="NCBIfam" id="TIGR01087">
    <property type="entry name" value="murD"/>
    <property type="match status" value="1"/>
</dbReference>
<evidence type="ECO:0000256" key="6">
    <source>
        <dbReference type="ARBA" id="ARBA00022840"/>
    </source>
</evidence>
<dbReference type="SUPFAM" id="SSF53623">
    <property type="entry name" value="MurD-like peptide ligases, catalytic domain"/>
    <property type="match status" value="1"/>
</dbReference>
<dbReference type="PANTHER" id="PTHR43692:SF1">
    <property type="entry name" value="UDP-N-ACETYLMURAMOYLALANINE--D-GLUTAMATE LIGASE"/>
    <property type="match status" value="1"/>
</dbReference>
<evidence type="ECO:0000256" key="4">
    <source>
        <dbReference type="ARBA" id="ARBA00022598"/>
    </source>
</evidence>
<dbReference type="EMBL" id="METD01000001">
    <property type="protein sequence ID" value="OGB73848.1"/>
    <property type="molecule type" value="Genomic_DNA"/>
</dbReference>
<dbReference type="PANTHER" id="PTHR43692">
    <property type="entry name" value="UDP-N-ACETYLMURAMOYLALANINE--D-GLUTAMATE LIGASE"/>
    <property type="match status" value="1"/>
</dbReference>
<dbReference type="AlphaFoldDB" id="A0A1F4NRG1"/>
<dbReference type="InterPro" id="IPR013221">
    <property type="entry name" value="Mur_ligase_cen"/>
</dbReference>
<reference evidence="9 10" key="1">
    <citation type="journal article" date="2016" name="Nat. Commun.">
        <title>Thousands of microbial genomes shed light on interconnected biogeochemical processes in an aquifer system.</title>
        <authorList>
            <person name="Anantharaman K."/>
            <person name="Brown C.T."/>
            <person name="Hug L.A."/>
            <person name="Sharon I."/>
            <person name="Castelle C.J."/>
            <person name="Probst A.J."/>
            <person name="Thomas B.C."/>
            <person name="Singh A."/>
            <person name="Wilkins M.J."/>
            <person name="Karaoz U."/>
            <person name="Brodie E.L."/>
            <person name="Williams K.H."/>
            <person name="Hubbard S.S."/>
            <person name="Banfield J.F."/>
        </authorList>
    </citation>
    <scope>NUCLEOTIDE SEQUENCE [LARGE SCALE GENOMIC DNA]</scope>
</reference>
<dbReference type="Gene3D" id="3.40.1190.10">
    <property type="entry name" value="Mur-like, catalytic domain"/>
    <property type="match status" value="1"/>
</dbReference>
<dbReference type="InterPro" id="IPR036615">
    <property type="entry name" value="Mur_ligase_C_dom_sf"/>
</dbReference>
<gene>
    <name evidence="7" type="primary">murD</name>
    <name evidence="9" type="ORF">A3K51_03455</name>
</gene>
<evidence type="ECO:0000313" key="9">
    <source>
        <dbReference type="EMBL" id="OGB73848.1"/>
    </source>
</evidence>
<name>A0A1F4NRG1_UNCK3</name>
<dbReference type="HAMAP" id="MF_00639">
    <property type="entry name" value="MurD"/>
    <property type="match status" value="1"/>
</dbReference>
<accession>A0A1F4NRG1</accession>
<comment type="similarity">
    <text evidence="7">Belongs to the MurCDEF family.</text>
</comment>
<sequence>MVKNRLTGKRVAVIGLGREGIELVRFLYKQGALITVLDWSSAGKLGAQYREAKALGAEFRLGKKYLVGLNDFEIVFRSPGVALQIPEIKRAIRAGVEISSTIKLFLELSPAKTIGVTGTKGKSTTASLIYHLLKGGPFPRQTRDPAHPRNSKKKSKVFLAGNIGHSPIPLLSKLKSSDTVVLELSSFQLEDLTKGPDIAVLLNVVPEHLDRHKTLAKYLAAKQNLYLHQGKQDWLVTSRDFLPTREAIKQTRGKVLPISTRQILRKGVYISKGELVYRHWRTGRRQNISSVADLKLVGSHNLQNILPAVAVALILNVPISTIVKKLRSFKPLKHRIELVRQIGGTLYINDSLGTTPEAATAAIGAFLEMSKALIIGGVYKGGNLIGLARAIATGNVREVILIGSSAKKIQTVLKQYAPKVLVTLAKTLPQAVRQGRIAVRGRGAVMLTPACASFDMFKDAYDRGEQFRKIVNAL</sequence>
<keyword evidence="7" id="KW-0132">Cell division</keyword>
<keyword evidence="7" id="KW-0573">Peptidoglycan synthesis</keyword>
<dbReference type="SUPFAM" id="SSF51984">
    <property type="entry name" value="MurCD N-terminal domain"/>
    <property type="match status" value="1"/>
</dbReference>
<proteinExistence type="inferred from homology"/>
<dbReference type="UniPathway" id="UPA00219"/>
<comment type="catalytic activity">
    <reaction evidence="7">
        <text>UDP-N-acetyl-alpha-D-muramoyl-L-alanine + D-glutamate + ATP = UDP-N-acetyl-alpha-D-muramoyl-L-alanyl-D-glutamate + ADP + phosphate + H(+)</text>
        <dbReference type="Rhea" id="RHEA:16429"/>
        <dbReference type="ChEBI" id="CHEBI:15378"/>
        <dbReference type="ChEBI" id="CHEBI:29986"/>
        <dbReference type="ChEBI" id="CHEBI:30616"/>
        <dbReference type="ChEBI" id="CHEBI:43474"/>
        <dbReference type="ChEBI" id="CHEBI:83898"/>
        <dbReference type="ChEBI" id="CHEBI:83900"/>
        <dbReference type="ChEBI" id="CHEBI:456216"/>
        <dbReference type="EC" id="6.3.2.9"/>
    </reaction>
</comment>
<dbReference type="Pfam" id="PF08245">
    <property type="entry name" value="Mur_ligase_M"/>
    <property type="match status" value="1"/>
</dbReference>
<keyword evidence="6 7" id="KW-0067">ATP-binding</keyword>
<evidence type="ECO:0000313" key="10">
    <source>
        <dbReference type="Proteomes" id="UP000178085"/>
    </source>
</evidence>